<keyword evidence="1" id="KW-0732">Signal</keyword>
<dbReference type="EMBL" id="JAQNDK010000001">
    <property type="protein sequence ID" value="MDC0677048.1"/>
    <property type="molecule type" value="Genomic_DNA"/>
</dbReference>
<dbReference type="PANTHER" id="PTHR41775:SF1">
    <property type="entry name" value="PEPTIDASE M6-LIKE DOMAIN-CONTAINING PROTEIN"/>
    <property type="match status" value="1"/>
</dbReference>
<dbReference type="Proteomes" id="UP001217485">
    <property type="component" value="Unassembled WGS sequence"/>
</dbReference>
<reference evidence="2 3" key="1">
    <citation type="submission" date="2023-01" db="EMBL/GenBank/DDBJ databases">
        <title>Minimal conservation of predation-associated metabolite biosynthetic gene clusters underscores biosynthetic potential of Myxococcota including descriptions for ten novel species: Archangium lansinium sp. nov., Myxococcus landrumus sp. nov., Nannocystis bai.</title>
        <authorList>
            <person name="Ahearne A."/>
            <person name="Stevens C."/>
            <person name="Dowd S."/>
        </authorList>
    </citation>
    <scope>NUCLEOTIDE SEQUENCE [LARGE SCALE GENOMIC DNA]</scope>
    <source>
        <strain evidence="2 3">WIWO2</strain>
    </source>
</reference>
<evidence type="ECO:0000313" key="3">
    <source>
        <dbReference type="Proteomes" id="UP001217485"/>
    </source>
</evidence>
<name>A0ABT5BUD4_9BACT</name>
<dbReference type="Gene3D" id="3.40.390.10">
    <property type="entry name" value="Collagenase (Catalytic Domain)"/>
    <property type="match status" value="1"/>
</dbReference>
<evidence type="ECO:0000313" key="2">
    <source>
        <dbReference type="EMBL" id="MDC0677048.1"/>
    </source>
</evidence>
<organism evidence="2 3">
    <name type="scientific">Sorangium atrum</name>
    <dbReference type="NCBI Taxonomy" id="2995308"/>
    <lineage>
        <taxon>Bacteria</taxon>
        <taxon>Pseudomonadati</taxon>
        <taxon>Myxococcota</taxon>
        <taxon>Polyangia</taxon>
        <taxon>Polyangiales</taxon>
        <taxon>Polyangiaceae</taxon>
        <taxon>Sorangium</taxon>
    </lineage>
</organism>
<dbReference type="InterPro" id="IPR024079">
    <property type="entry name" value="MetalloPept_cat_dom_sf"/>
</dbReference>
<accession>A0ABT5BUD4</accession>
<evidence type="ECO:0000256" key="1">
    <source>
        <dbReference type="SAM" id="SignalP"/>
    </source>
</evidence>
<dbReference type="PANTHER" id="PTHR41775">
    <property type="entry name" value="SECRETED PROTEIN-RELATED"/>
    <property type="match status" value="1"/>
</dbReference>
<comment type="caution">
    <text evidence="2">The sequence shown here is derived from an EMBL/GenBank/DDBJ whole genome shotgun (WGS) entry which is preliminary data.</text>
</comment>
<feature type="signal peptide" evidence="1">
    <location>
        <begin position="1"/>
        <end position="24"/>
    </location>
</feature>
<proteinExistence type="predicted"/>
<gene>
    <name evidence="2" type="ORF">POL72_04800</name>
</gene>
<sequence length="524" mass="54924">MRNVPFTHRSGFLLLCLAVSACGAAMEGEADEVETISAVQQPAVIGDRKVAAIFIRFNTSPTPTYTVNDVRDRLFNNADSTSKFFHEASYGKMNLTGHVNADGDYFGWYTINAAPTSCSLRPTYAAMGRAIAATADGYVESNYQHTMYFFSERPAGCTDGAAALGSSTYFYSPADSGTFAHELGHNLGLGHSDLLNCADASGNWASMSSSCAQPNLPACANSGQLNPGNTSCVQGYGDSFSTMGAQFLHYNAPEKALLGWFDPENTATASASGTSVVSVEPIEEPSDGVQRLVVPIPGGDETYQVEYRQPLGIFDSQRFTAGSPVARGILVHRGTLEGTPTRIVNMTPSVPIDVPHYPANVSREALPWGHTFVDRDANLAISLLGVSPSEATVKVTRGTAAAPIPACADAPSHWYLKCGATGVTSMNAATELTAVGDALALTYQVSQAIATQNGGDVCMLVQTHTAGQSDPCTQYWVPAGGTQASGETKTVSPNLAGFRITYPASGSYKASLSAAGALSVTPSP</sequence>
<evidence type="ECO:0008006" key="4">
    <source>
        <dbReference type="Google" id="ProtNLM"/>
    </source>
</evidence>
<keyword evidence="3" id="KW-1185">Reference proteome</keyword>
<dbReference type="SUPFAM" id="SSF55486">
    <property type="entry name" value="Metalloproteases ('zincins'), catalytic domain"/>
    <property type="match status" value="2"/>
</dbReference>
<feature type="chain" id="PRO_5045564698" description="Peptidase M11 gametolysin domain-containing protein" evidence="1">
    <location>
        <begin position="25"/>
        <end position="524"/>
    </location>
</feature>
<protein>
    <recommendedName>
        <fullName evidence="4">Peptidase M11 gametolysin domain-containing protein</fullName>
    </recommendedName>
</protein>
<dbReference type="PROSITE" id="PS51257">
    <property type="entry name" value="PROKAR_LIPOPROTEIN"/>
    <property type="match status" value="1"/>
</dbReference>
<dbReference type="RefSeq" id="WP_272093820.1">
    <property type="nucleotide sequence ID" value="NZ_JAQNDK010000001.1"/>
</dbReference>